<evidence type="ECO:0000313" key="2">
    <source>
        <dbReference type="EMBL" id="VUC25430.1"/>
    </source>
</evidence>
<accession>A0ABY6U334</accession>
<reference evidence="2 3" key="1">
    <citation type="submission" date="2019-06" db="EMBL/GenBank/DDBJ databases">
        <authorList>
            <person name="Broberg M."/>
        </authorList>
    </citation>
    <scope>NUCLEOTIDE SEQUENCE [LARGE SCALE GENOMIC DNA]</scope>
</reference>
<feature type="compositionally biased region" description="Basic and acidic residues" evidence="1">
    <location>
        <begin position="137"/>
        <end position="158"/>
    </location>
</feature>
<proteinExistence type="predicted"/>
<keyword evidence="3" id="KW-1185">Reference proteome</keyword>
<sequence length="409" mass="43778">MASSNPFRSKGSHLMSRFSTASPIDTGSPASTPSPQPPHTSFRTSPEASGSIEKKPKVVKKVRVLSPPPISPDSPEWPSNPQPVFLPNADDPFGNGLYEQTDRDTPPPLLQQPQFTLQPQLQPHQNAAPPANPFSKTLHDMENVKREGLKEERREEGAALKAASKARASLDVSSFSRLLMTGKVDGDGGLGISTTAAQVERPSAPERRSSVASSQLRYSQGDEEEGEVSDSSATVHTGSRKKAPPPPPSSRHGKSIRRSSKELQDGLDTPGAPEPGANAQSSTSNVLSGSVKNHPDAVSEKAMDQDPQSAKKPAPAPPPRRGHSRGESKVTPLSLGALSAKGLQDDDVQSRSSSDSVLTRSNSVRTQSAVTDIFKLPNSPKPNARTKELHGRRPYGVVIRYIIADWSIY</sequence>
<dbReference type="Proteomes" id="UP000766486">
    <property type="component" value="Unassembled WGS sequence"/>
</dbReference>
<feature type="region of interest" description="Disordered" evidence="1">
    <location>
        <begin position="1"/>
        <end position="388"/>
    </location>
</feature>
<feature type="compositionally biased region" description="Polar residues" evidence="1">
    <location>
        <begin position="17"/>
        <end position="31"/>
    </location>
</feature>
<feature type="compositionally biased region" description="Low complexity" evidence="1">
    <location>
        <begin position="159"/>
        <end position="170"/>
    </location>
</feature>
<comment type="caution">
    <text evidence="2">The sequence shown here is derived from an EMBL/GenBank/DDBJ whole genome shotgun (WGS) entry which is preliminary data.</text>
</comment>
<evidence type="ECO:0000256" key="1">
    <source>
        <dbReference type="SAM" id="MobiDB-lite"/>
    </source>
</evidence>
<evidence type="ECO:0000313" key="3">
    <source>
        <dbReference type="Proteomes" id="UP000766486"/>
    </source>
</evidence>
<feature type="compositionally biased region" description="Low complexity" evidence="1">
    <location>
        <begin position="111"/>
        <end position="129"/>
    </location>
</feature>
<dbReference type="EMBL" id="CABFNS010000735">
    <property type="protein sequence ID" value="VUC25430.1"/>
    <property type="molecule type" value="Genomic_DNA"/>
</dbReference>
<gene>
    <name evidence="2" type="ORF">CLO192961_LOCUS168817</name>
</gene>
<organism evidence="2 3">
    <name type="scientific">Bionectria ochroleuca</name>
    <name type="common">Gliocladium roseum</name>
    <dbReference type="NCBI Taxonomy" id="29856"/>
    <lineage>
        <taxon>Eukaryota</taxon>
        <taxon>Fungi</taxon>
        <taxon>Dikarya</taxon>
        <taxon>Ascomycota</taxon>
        <taxon>Pezizomycotina</taxon>
        <taxon>Sordariomycetes</taxon>
        <taxon>Hypocreomycetidae</taxon>
        <taxon>Hypocreales</taxon>
        <taxon>Bionectriaceae</taxon>
        <taxon>Clonostachys</taxon>
    </lineage>
</organism>
<feature type="compositionally biased region" description="Basic and acidic residues" evidence="1">
    <location>
        <begin position="293"/>
        <end position="304"/>
    </location>
</feature>
<protein>
    <submittedName>
        <fullName evidence="2">Uncharacterized protein</fullName>
    </submittedName>
</protein>
<feature type="compositionally biased region" description="Polar residues" evidence="1">
    <location>
        <begin position="278"/>
        <end position="291"/>
    </location>
</feature>
<feature type="compositionally biased region" description="Low complexity" evidence="1">
    <location>
        <begin position="350"/>
        <end position="363"/>
    </location>
</feature>
<feature type="compositionally biased region" description="Polar residues" evidence="1">
    <location>
        <begin position="39"/>
        <end position="48"/>
    </location>
</feature>
<name>A0ABY6U334_BIOOC</name>